<accession>A0AAJ0FXA2</accession>
<dbReference type="AlphaFoldDB" id="A0AAJ0FXA2"/>
<gene>
    <name evidence="2" type="ORF">QQS21_007150</name>
</gene>
<protein>
    <submittedName>
        <fullName evidence="2">Uncharacterized protein</fullName>
    </submittedName>
</protein>
<evidence type="ECO:0000256" key="1">
    <source>
        <dbReference type="SAM" id="MobiDB-lite"/>
    </source>
</evidence>
<sequence length="313" mass="35002">MTCQAVFTFSRTHPSNTISRLLGRRYNHTPSVLRTAGCLTSLASSESKEKDPASKTLDRIGAALCVLAETLMLTPSAPIGYVIHFERFIVGLLRSHDDYDFSQPSQEFLKQVKANRDQQWQTEEHLFANFSLKESGATLGSALSVHTLAFLSGGAQTIGIPAELPRYNRLRKRTKISSYFDEARMFEDQLPDRDLLPSTNELIEKVRIPEGLQGLDNELAAENIDENTSISSQSDDDSDTDVQDEIVVNTFQHESQENSTPSECDDSDEGYRTESEVSQQAVFATSPAYPEGMEEDLCDRFRDFQLEPGIQLC</sequence>
<evidence type="ECO:0000313" key="2">
    <source>
        <dbReference type="EMBL" id="KAK2595124.1"/>
    </source>
</evidence>
<comment type="caution">
    <text evidence="2">The sequence shown here is derived from an EMBL/GenBank/DDBJ whole genome shotgun (WGS) entry which is preliminary data.</text>
</comment>
<feature type="compositionally biased region" description="Polar residues" evidence="1">
    <location>
        <begin position="253"/>
        <end position="262"/>
    </location>
</feature>
<keyword evidence="3" id="KW-1185">Reference proteome</keyword>
<proteinExistence type="predicted"/>
<name>A0AAJ0FXA2_9HYPO</name>
<reference evidence="2" key="1">
    <citation type="submission" date="2023-06" db="EMBL/GenBank/DDBJ databases">
        <title>Conoideocrella luteorostrata (Hypocreales: Clavicipitaceae), a potential biocontrol fungus for elongate hemlock scale in United States Christmas tree production areas.</title>
        <authorList>
            <person name="Barrett H."/>
            <person name="Lovett B."/>
            <person name="Macias A.M."/>
            <person name="Stajich J.E."/>
            <person name="Kasson M.T."/>
        </authorList>
    </citation>
    <scope>NUCLEOTIDE SEQUENCE</scope>
    <source>
        <strain evidence="2">ARSEF 14590</strain>
    </source>
</reference>
<evidence type="ECO:0000313" key="3">
    <source>
        <dbReference type="Proteomes" id="UP001251528"/>
    </source>
</evidence>
<feature type="region of interest" description="Disordered" evidence="1">
    <location>
        <begin position="253"/>
        <end position="280"/>
    </location>
</feature>
<organism evidence="2 3">
    <name type="scientific">Conoideocrella luteorostrata</name>
    <dbReference type="NCBI Taxonomy" id="1105319"/>
    <lineage>
        <taxon>Eukaryota</taxon>
        <taxon>Fungi</taxon>
        <taxon>Dikarya</taxon>
        <taxon>Ascomycota</taxon>
        <taxon>Pezizomycotina</taxon>
        <taxon>Sordariomycetes</taxon>
        <taxon>Hypocreomycetidae</taxon>
        <taxon>Hypocreales</taxon>
        <taxon>Clavicipitaceae</taxon>
        <taxon>Conoideocrella</taxon>
    </lineage>
</organism>
<dbReference type="EMBL" id="JASWJB010000142">
    <property type="protein sequence ID" value="KAK2595124.1"/>
    <property type="molecule type" value="Genomic_DNA"/>
</dbReference>
<dbReference type="Proteomes" id="UP001251528">
    <property type="component" value="Unassembled WGS sequence"/>
</dbReference>